<dbReference type="PROSITE" id="PS00022">
    <property type="entry name" value="EGF_1"/>
    <property type="match status" value="1"/>
</dbReference>
<dbReference type="InterPro" id="IPR001254">
    <property type="entry name" value="Trypsin_dom"/>
</dbReference>
<dbReference type="GO" id="GO:0005615">
    <property type="term" value="C:extracellular space"/>
    <property type="evidence" value="ECO:0007669"/>
    <property type="project" value="TreeGrafter"/>
</dbReference>
<dbReference type="InterPro" id="IPR001881">
    <property type="entry name" value="EGF-like_Ca-bd_dom"/>
</dbReference>
<keyword evidence="7" id="KW-0677">Repeat</keyword>
<organism evidence="18 19">
    <name type="scientific">Triplophysa tibetana</name>
    <dbReference type="NCBI Taxonomy" id="1572043"/>
    <lineage>
        <taxon>Eukaryota</taxon>
        <taxon>Metazoa</taxon>
        <taxon>Chordata</taxon>
        <taxon>Craniata</taxon>
        <taxon>Vertebrata</taxon>
        <taxon>Euteleostomi</taxon>
        <taxon>Actinopterygii</taxon>
        <taxon>Neopterygii</taxon>
        <taxon>Teleostei</taxon>
        <taxon>Ostariophysi</taxon>
        <taxon>Cypriniformes</taxon>
        <taxon>Nemacheilidae</taxon>
        <taxon>Triplophysa</taxon>
    </lineage>
</organism>
<evidence type="ECO:0000256" key="13">
    <source>
        <dbReference type="PROSITE-ProRule" id="PRU00076"/>
    </source>
</evidence>
<evidence type="ECO:0000256" key="3">
    <source>
        <dbReference type="ARBA" id="ARBA00022479"/>
    </source>
</evidence>
<keyword evidence="6" id="KW-0645">Protease</keyword>
<dbReference type="PRINTS" id="PR00001">
    <property type="entry name" value="GLABLOOD"/>
</dbReference>
<feature type="disulfide bond" evidence="13">
    <location>
        <begin position="118"/>
        <end position="127"/>
    </location>
</feature>
<evidence type="ECO:0000313" key="18">
    <source>
        <dbReference type="EMBL" id="KAA0722688.1"/>
    </source>
</evidence>
<dbReference type="GO" id="GO:0004252">
    <property type="term" value="F:serine-type endopeptidase activity"/>
    <property type="evidence" value="ECO:0007669"/>
    <property type="project" value="InterPro"/>
</dbReference>
<keyword evidence="3" id="KW-0301">Gamma-carboxyglutamic acid</keyword>
<keyword evidence="4" id="KW-0964">Secreted</keyword>
<dbReference type="PRINTS" id="PR00010">
    <property type="entry name" value="EGFBLOOD"/>
</dbReference>
<evidence type="ECO:0000313" key="19">
    <source>
        <dbReference type="Proteomes" id="UP000324632"/>
    </source>
</evidence>
<dbReference type="SMART" id="SM00179">
    <property type="entry name" value="EGF_CA"/>
    <property type="match status" value="2"/>
</dbReference>
<dbReference type="FunFam" id="4.10.740.10:FF:000001">
    <property type="entry name" value="vitamin K-dependent protein S"/>
    <property type="match status" value="1"/>
</dbReference>
<dbReference type="PROSITE" id="PS50240">
    <property type="entry name" value="TRYPSIN_DOM"/>
    <property type="match status" value="1"/>
</dbReference>
<feature type="signal peptide" evidence="14">
    <location>
        <begin position="1"/>
        <end position="23"/>
    </location>
</feature>
<evidence type="ECO:0000256" key="12">
    <source>
        <dbReference type="ARBA" id="ARBA00023180"/>
    </source>
</evidence>
<dbReference type="PANTHER" id="PTHR24278:SF35">
    <property type="entry name" value="PROTEIN Z, VITAMIN K-DEPENDENT PLASMA GLYCOPROTEIN B"/>
    <property type="match status" value="1"/>
</dbReference>
<dbReference type="InterPro" id="IPR000742">
    <property type="entry name" value="EGF"/>
</dbReference>
<comment type="subcellular location">
    <subcellularLocation>
        <location evidence="1">Membrane</location>
    </subcellularLocation>
    <subcellularLocation>
        <location evidence="2">Secreted</location>
    </subcellularLocation>
</comment>
<dbReference type="PANTHER" id="PTHR24278">
    <property type="entry name" value="COAGULATION FACTOR"/>
    <property type="match status" value="1"/>
</dbReference>
<dbReference type="Pfam" id="PF00594">
    <property type="entry name" value="Gla"/>
    <property type="match status" value="1"/>
</dbReference>
<evidence type="ECO:0000256" key="6">
    <source>
        <dbReference type="ARBA" id="ARBA00022670"/>
    </source>
</evidence>
<dbReference type="Gene3D" id="2.10.25.10">
    <property type="entry name" value="Laminin"/>
    <property type="match status" value="2"/>
</dbReference>
<dbReference type="PROSITE" id="PS00010">
    <property type="entry name" value="ASX_HYDROXYL"/>
    <property type="match status" value="1"/>
</dbReference>
<dbReference type="EMBL" id="SOYY01000004">
    <property type="protein sequence ID" value="KAA0722688.1"/>
    <property type="molecule type" value="Genomic_DNA"/>
</dbReference>
<evidence type="ECO:0000259" key="17">
    <source>
        <dbReference type="PROSITE" id="PS50998"/>
    </source>
</evidence>
<comment type="caution">
    <text evidence="13">Lacks conserved residue(s) required for the propagation of feature annotation.</text>
</comment>
<feature type="domain" description="Peptidase S1" evidence="16">
    <location>
        <begin position="180"/>
        <end position="418"/>
    </location>
</feature>
<keyword evidence="9" id="KW-0106">Calcium</keyword>
<dbReference type="InterPro" id="IPR009003">
    <property type="entry name" value="Peptidase_S1_PA"/>
</dbReference>
<dbReference type="PROSITE" id="PS50026">
    <property type="entry name" value="EGF_3"/>
    <property type="match status" value="1"/>
</dbReference>
<proteinExistence type="predicted"/>
<dbReference type="PIRSF" id="PIRSF001143">
    <property type="entry name" value="Factor_X"/>
    <property type="match status" value="1"/>
</dbReference>
<evidence type="ECO:0000259" key="16">
    <source>
        <dbReference type="PROSITE" id="PS50240"/>
    </source>
</evidence>
<name>A0A5A9PLJ1_9TELE</name>
<feature type="domain" description="Gla" evidence="17">
    <location>
        <begin position="46"/>
        <end position="92"/>
    </location>
</feature>
<evidence type="ECO:0000256" key="10">
    <source>
        <dbReference type="ARBA" id="ARBA00023136"/>
    </source>
</evidence>
<dbReference type="InterPro" id="IPR012224">
    <property type="entry name" value="Pept_S1A_FX"/>
</dbReference>
<dbReference type="InterPro" id="IPR000152">
    <property type="entry name" value="EGF-type_Asp/Asn_hydroxyl_site"/>
</dbReference>
<keyword evidence="8" id="KW-0378">Hydrolase</keyword>
<evidence type="ECO:0000259" key="15">
    <source>
        <dbReference type="PROSITE" id="PS50026"/>
    </source>
</evidence>
<keyword evidence="5 13" id="KW-0245">EGF-like domain</keyword>
<dbReference type="InterPro" id="IPR017857">
    <property type="entry name" value="Coagulation_fac-like_Gla_dom"/>
</dbReference>
<dbReference type="InterPro" id="IPR018097">
    <property type="entry name" value="EGF_Ca-bd_CS"/>
</dbReference>
<dbReference type="Pfam" id="PF00089">
    <property type="entry name" value="Trypsin"/>
    <property type="match status" value="1"/>
</dbReference>
<keyword evidence="11 13" id="KW-1015">Disulfide bond</keyword>
<evidence type="ECO:0000256" key="1">
    <source>
        <dbReference type="ARBA" id="ARBA00004370"/>
    </source>
</evidence>
<keyword evidence="10" id="KW-0472">Membrane</keyword>
<accession>A0A5A9PLJ1</accession>
<evidence type="ECO:0000256" key="2">
    <source>
        <dbReference type="ARBA" id="ARBA00004613"/>
    </source>
</evidence>
<dbReference type="SUPFAM" id="SSF50494">
    <property type="entry name" value="Trypsin-like serine proteases"/>
    <property type="match status" value="1"/>
</dbReference>
<dbReference type="GO" id="GO:0005509">
    <property type="term" value="F:calcium ion binding"/>
    <property type="evidence" value="ECO:0007669"/>
    <property type="project" value="InterPro"/>
</dbReference>
<keyword evidence="14" id="KW-0732">Signal</keyword>
<dbReference type="CDD" id="cd00054">
    <property type="entry name" value="EGF_CA"/>
    <property type="match status" value="1"/>
</dbReference>
<dbReference type="InterPro" id="IPR000294">
    <property type="entry name" value="GLA_domain"/>
</dbReference>
<dbReference type="InterPro" id="IPR050442">
    <property type="entry name" value="Peptidase_S1_coag_factors"/>
</dbReference>
<dbReference type="SMART" id="SM00069">
    <property type="entry name" value="GLA"/>
    <property type="match status" value="1"/>
</dbReference>
<dbReference type="SMART" id="SM00181">
    <property type="entry name" value="EGF"/>
    <property type="match status" value="2"/>
</dbReference>
<dbReference type="PROSITE" id="PS50998">
    <property type="entry name" value="GLA_2"/>
    <property type="match status" value="1"/>
</dbReference>
<evidence type="ECO:0000256" key="4">
    <source>
        <dbReference type="ARBA" id="ARBA00022525"/>
    </source>
</evidence>
<dbReference type="Gene3D" id="2.40.10.10">
    <property type="entry name" value="Trypsin-like serine proteases"/>
    <property type="match status" value="2"/>
</dbReference>
<evidence type="ECO:0000256" key="14">
    <source>
        <dbReference type="SAM" id="SignalP"/>
    </source>
</evidence>
<keyword evidence="19" id="KW-1185">Reference proteome</keyword>
<dbReference type="FunFam" id="2.10.25.10:FF:000309">
    <property type="entry name" value="Uncharacterized protein, isoform A"/>
    <property type="match status" value="1"/>
</dbReference>
<evidence type="ECO:0000256" key="5">
    <source>
        <dbReference type="ARBA" id="ARBA00022536"/>
    </source>
</evidence>
<evidence type="ECO:0000256" key="9">
    <source>
        <dbReference type="ARBA" id="ARBA00022837"/>
    </source>
</evidence>
<evidence type="ECO:0000256" key="7">
    <source>
        <dbReference type="ARBA" id="ARBA00022737"/>
    </source>
</evidence>
<dbReference type="GO" id="GO:0016020">
    <property type="term" value="C:membrane"/>
    <property type="evidence" value="ECO:0007669"/>
    <property type="project" value="UniProtKB-SubCell"/>
</dbReference>
<dbReference type="GO" id="GO:0007596">
    <property type="term" value="P:blood coagulation"/>
    <property type="evidence" value="ECO:0007669"/>
    <property type="project" value="InterPro"/>
</dbReference>
<dbReference type="Proteomes" id="UP000324632">
    <property type="component" value="Chromosome 4"/>
</dbReference>
<keyword evidence="12" id="KW-0325">Glycoprotein</keyword>
<dbReference type="Gene3D" id="4.10.740.10">
    <property type="entry name" value="Coagulation Factor IX"/>
    <property type="match status" value="1"/>
</dbReference>
<dbReference type="PROSITE" id="PS01187">
    <property type="entry name" value="EGF_CA"/>
    <property type="match status" value="1"/>
</dbReference>
<dbReference type="SMART" id="SM00020">
    <property type="entry name" value="Tryp_SPc"/>
    <property type="match status" value="1"/>
</dbReference>
<dbReference type="InterPro" id="IPR043504">
    <property type="entry name" value="Peptidase_S1_PA_chymotrypsin"/>
</dbReference>
<dbReference type="PROSITE" id="PS01186">
    <property type="entry name" value="EGF_2"/>
    <property type="match status" value="1"/>
</dbReference>
<comment type="caution">
    <text evidence="18">The sequence shown here is derived from an EMBL/GenBank/DDBJ whole genome shotgun (WGS) entry which is preliminary data.</text>
</comment>
<dbReference type="InterPro" id="IPR035972">
    <property type="entry name" value="GLA-like_dom_SF"/>
</dbReference>
<evidence type="ECO:0000256" key="11">
    <source>
        <dbReference type="ARBA" id="ARBA00023157"/>
    </source>
</evidence>
<feature type="chain" id="PRO_5022763636" evidence="14">
    <location>
        <begin position="24"/>
        <end position="425"/>
    </location>
</feature>
<dbReference type="GO" id="GO:0006508">
    <property type="term" value="P:proteolysis"/>
    <property type="evidence" value="ECO:0007669"/>
    <property type="project" value="UniProtKB-KW"/>
</dbReference>
<dbReference type="Pfam" id="PF00008">
    <property type="entry name" value="EGF"/>
    <property type="match status" value="1"/>
</dbReference>
<dbReference type="SUPFAM" id="SSF57630">
    <property type="entry name" value="GLA-domain"/>
    <property type="match status" value="1"/>
</dbReference>
<evidence type="ECO:0000256" key="8">
    <source>
        <dbReference type="ARBA" id="ARBA00022801"/>
    </source>
</evidence>
<sequence length="425" mass="47617">MSMMERFVLCLLLWTLNIHQVMSSEERTVFQSPRQANAVLLRSRRANMFLVEEILQGNLERECFEEKCSREEARECFEDDQKTEAFWNKYYDGDQCGSHPCGNGGTCTDLIGGYRCKCTEMYSGLNCDTDVSQCPSEGPSVCEHFCRPSQGSYHCFCARGYKLHPNKRNCLPQVQNPCGILESFNQTSDIIFCPDGHCSWEVKFVKADGDVICHGVILGRKSVLTSAVCALTLKNLNVTAEQRHYADLEQLKVSAGGDSAVNLRVSSWTPHKRFVSGPLEDNLAFLELKESIPQELRAVPLCLPEKDFSENILMRSGREGVVMGGAGHSYLPLDKCRDALNLTFLMTNTMFCMEKQKSKVRSKQGEIKCEVKSGSPVATVEGKTAFLTGISLSDGDCHRGLVFTKLSRYLHWIRPLLNAVENIQA</sequence>
<gene>
    <name evidence="18" type="ORF">E1301_Tti015487</name>
</gene>
<dbReference type="Pfam" id="PF14670">
    <property type="entry name" value="FXa_inhibition"/>
    <property type="match status" value="1"/>
</dbReference>
<protein>
    <submittedName>
        <fullName evidence="18">Venom prothrombin activator porpharin-D</fullName>
    </submittedName>
</protein>
<feature type="domain" description="EGF-like" evidence="15">
    <location>
        <begin position="92"/>
        <end position="128"/>
    </location>
</feature>
<dbReference type="AlphaFoldDB" id="A0A5A9PLJ1"/>
<dbReference type="SUPFAM" id="SSF57196">
    <property type="entry name" value="EGF/Laminin"/>
    <property type="match status" value="1"/>
</dbReference>
<dbReference type="PROSITE" id="PS00011">
    <property type="entry name" value="GLA_1"/>
    <property type="match status" value="1"/>
</dbReference>
<reference evidence="18 19" key="1">
    <citation type="journal article" date="2019" name="Mol. Ecol. Resour.">
        <title>Chromosome-level genome assembly of Triplophysa tibetana, a fish adapted to the harsh high-altitude environment of the Tibetan Plateau.</title>
        <authorList>
            <person name="Yang X."/>
            <person name="Liu H."/>
            <person name="Ma Z."/>
            <person name="Zou Y."/>
            <person name="Zou M."/>
            <person name="Mao Y."/>
            <person name="Li X."/>
            <person name="Wang H."/>
            <person name="Chen T."/>
            <person name="Wang W."/>
            <person name="Yang R."/>
        </authorList>
    </citation>
    <scope>NUCLEOTIDE SEQUENCE [LARGE SCALE GENOMIC DNA]</scope>
    <source>
        <strain evidence="18">TTIB1903HZAU</strain>
        <tissue evidence="18">Muscle</tissue>
    </source>
</reference>